<dbReference type="InterPro" id="IPR007627">
    <property type="entry name" value="RNA_pol_sigma70_r2"/>
</dbReference>
<evidence type="ECO:0000256" key="3">
    <source>
        <dbReference type="ARBA" id="ARBA00023082"/>
    </source>
</evidence>
<dbReference type="RefSeq" id="WP_087621698.1">
    <property type="nucleotide sequence ID" value="NZ_NEXX01000007.1"/>
</dbReference>
<dbReference type="Gene3D" id="1.10.1740.10">
    <property type="match status" value="1"/>
</dbReference>
<dbReference type="Gene3D" id="1.10.10.10">
    <property type="entry name" value="Winged helix-like DNA-binding domain superfamily/Winged helix DNA-binding domain"/>
    <property type="match status" value="1"/>
</dbReference>
<protein>
    <recommendedName>
        <fullName evidence="9">RNA polymerase subunit sigma</fullName>
    </recommendedName>
</protein>
<dbReference type="PANTHER" id="PTHR43133">
    <property type="entry name" value="RNA POLYMERASE ECF-TYPE SIGMA FACTO"/>
    <property type="match status" value="1"/>
</dbReference>
<organism evidence="7 8">
    <name type="scientific">Acinetobacter populi</name>
    <dbReference type="NCBI Taxonomy" id="1582270"/>
    <lineage>
        <taxon>Bacteria</taxon>
        <taxon>Pseudomonadati</taxon>
        <taxon>Pseudomonadota</taxon>
        <taxon>Gammaproteobacteria</taxon>
        <taxon>Moraxellales</taxon>
        <taxon>Moraxellaceae</taxon>
        <taxon>Acinetobacter</taxon>
    </lineage>
</organism>
<dbReference type="InterPro" id="IPR036388">
    <property type="entry name" value="WH-like_DNA-bd_sf"/>
</dbReference>
<dbReference type="InterPro" id="IPR039425">
    <property type="entry name" value="RNA_pol_sigma-70-like"/>
</dbReference>
<evidence type="ECO:0000256" key="1">
    <source>
        <dbReference type="ARBA" id="ARBA00010641"/>
    </source>
</evidence>
<accession>A0A1Z9YU02</accession>
<feature type="domain" description="RNA polymerase sigma-70 region 2" evidence="5">
    <location>
        <begin position="15"/>
        <end position="79"/>
    </location>
</feature>
<dbReference type="InterPro" id="IPR014284">
    <property type="entry name" value="RNA_pol_sigma-70_dom"/>
</dbReference>
<comment type="caution">
    <text evidence="7">The sequence shown here is derived from an EMBL/GenBank/DDBJ whole genome shotgun (WGS) entry which is preliminary data.</text>
</comment>
<name>A0A1Z9YU02_9GAMM</name>
<evidence type="ECO:0000313" key="7">
    <source>
        <dbReference type="EMBL" id="OUY05663.1"/>
    </source>
</evidence>
<dbReference type="Pfam" id="PF04542">
    <property type="entry name" value="Sigma70_r2"/>
    <property type="match status" value="1"/>
</dbReference>
<evidence type="ECO:0008006" key="9">
    <source>
        <dbReference type="Google" id="ProtNLM"/>
    </source>
</evidence>
<dbReference type="EMBL" id="NEXX01000007">
    <property type="protein sequence ID" value="OUY05663.1"/>
    <property type="molecule type" value="Genomic_DNA"/>
</dbReference>
<dbReference type="InterPro" id="IPR013324">
    <property type="entry name" value="RNA_pol_sigma_r3/r4-like"/>
</dbReference>
<evidence type="ECO:0000313" key="8">
    <source>
        <dbReference type="Proteomes" id="UP000196536"/>
    </source>
</evidence>
<comment type="similarity">
    <text evidence="1">Belongs to the sigma-70 factor family. ECF subfamily.</text>
</comment>
<gene>
    <name evidence="7" type="ORF">CAP51_15640</name>
</gene>
<dbReference type="PANTHER" id="PTHR43133:SF63">
    <property type="entry name" value="RNA POLYMERASE SIGMA FACTOR FECI-RELATED"/>
    <property type="match status" value="1"/>
</dbReference>
<dbReference type="GO" id="GO:0006352">
    <property type="term" value="P:DNA-templated transcription initiation"/>
    <property type="evidence" value="ECO:0007669"/>
    <property type="project" value="InterPro"/>
</dbReference>
<reference evidence="7 8" key="1">
    <citation type="submission" date="2017-05" db="EMBL/GenBank/DDBJ databases">
        <title>Acinetobacter populi ANC 5415 (= PBJ7), whole genome shotgun sequencing project.</title>
        <authorList>
            <person name="Nemec A."/>
            <person name="Radolfova-Krizova L."/>
        </authorList>
    </citation>
    <scope>NUCLEOTIDE SEQUENCE [LARGE SCALE GENOMIC DNA]</scope>
    <source>
        <strain evidence="7 8">PBJ7</strain>
    </source>
</reference>
<feature type="domain" description="RNA polymerase sigma factor 70 region 4 type 2" evidence="6">
    <location>
        <begin position="114"/>
        <end position="160"/>
    </location>
</feature>
<dbReference type="Pfam" id="PF08281">
    <property type="entry name" value="Sigma70_r4_2"/>
    <property type="match status" value="1"/>
</dbReference>
<dbReference type="GO" id="GO:0016987">
    <property type="term" value="F:sigma factor activity"/>
    <property type="evidence" value="ECO:0007669"/>
    <property type="project" value="UniProtKB-KW"/>
</dbReference>
<dbReference type="GO" id="GO:0003677">
    <property type="term" value="F:DNA binding"/>
    <property type="evidence" value="ECO:0007669"/>
    <property type="project" value="InterPro"/>
</dbReference>
<dbReference type="NCBIfam" id="TIGR02937">
    <property type="entry name" value="sigma70-ECF"/>
    <property type="match status" value="1"/>
</dbReference>
<keyword evidence="3" id="KW-0731">Sigma factor</keyword>
<keyword evidence="2" id="KW-0805">Transcription regulation</keyword>
<dbReference type="InterPro" id="IPR013325">
    <property type="entry name" value="RNA_pol_sigma_r2"/>
</dbReference>
<dbReference type="InterPro" id="IPR013249">
    <property type="entry name" value="RNA_pol_sigma70_r4_t2"/>
</dbReference>
<evidence type="ECO:0000259" key="5">
    <source>
        <dbReference type="Pfam" id="PF04542"/>
    </source>
</evidence>
<evidence type="ECO:0000259" key="6">
    <source>
        <dbReference type="Pfam" id="PF08281"/>
    </source>
</evidence>
<dbReference type="SUPFAM" id="SSF88659">
    <property type="entry name" value="Sigma3 and sigma4 domains of RNA polymerase sigma factors"/>
    <property type="match status" value="1"/>
</dbReference>
<evidence type="ECO:0000256" key="4">
    <source>
        <dbReference type="ARBA" id="ARBA00023163"/>
    </source>
</evidence>
<dbReference type="AlphaFoldDB" id="A0A1Z9YU02"/>
<keyword evidence="4" id="KW-0804">Transcription</keyword>
<evidence type="ECO:0000256" key="2">
    <source>
        <dbReference type="ARBA" id="ARBA00023015"/>
    </source>
</evidence>
<dbReference type="Proteomes" id="UP000196536">
    <property type="component" value="Unassembled WGS sequence"/>
</dbReference>
<dbReference type="SUPFAM" id="SSF88946">
    <property type="entry name" value="Sigma2 domain of RNA polymerase sigma factors"/>
    <property type="match status" value="1"/>
</dbReference>
<dbReference type="OrthoDB" id="6689546at2"/>
<sequence length="170" mass="20218">MHFSSDPISESFSKIYTENYHWLSQWLSRQLKNKANLEDIVQDTFFKLFIAKTAHLIKEPRAYLATTARCIVIDQARHQIVEKKYLEYLQQNEQELQVSPEQTVMVLELLHRMTLAVGDLPQRQRLCLLLYYLEGLPQEKIAEQLKVSRRTVQLDLVKAMVYCHQWMQQH</sequence>
<keyword evidence="8" id="KW-1185">Reference proteome</keyword>
<proteinExistence type="inferred from homology"/>